<dbReference type="InterPro" id="IPR001267">
    <property type="entry name" value="Thymidine_kinase"/>
</dbReference>
<sequence>MNILLKEAISAVRVSEVMHVLRDAHVVAIDEGQFFDDIAECAESLANQGKIVIISALDGDFCRKRFKNILDVCPLSENITKLNAVCVSCGNDAAFTRRLTADND</sequence>
<dbReference type="GO" id="GO:0071897">
    <property type="term" value="P:DNA biosynthetic process"/>
    <property type="evidence" value="ECO:0007669"/>
    <property type="project" value="UniProtKB-KW"/>
</dbReference>
<dbReference type="EC" id="2.7.1.21" evidence="9"/>
<keyword evidence="3 9" id="KW-0808">Transferase</keyword>
<evidence type="ECO:0000256" key="7">
    <source>
        <dbReference type="ARBA" id="ARBA00046642"/>
    </source>
</evidence>
<evidence type="ECO:0000256" key="4">
    <source>
        <dbReference type="ARBA" id="ARBA00022741"/>
    </source>
</evidence>
<accession>A0A0M3JDD5</accession>
<dbReference type="Pfam" id="PF00265">
    <property type="entry name" value="TK"/>
    <property type="match status" value="1"/>
</dbReference>
<dbReference type="GO" id="GO:0004797">
    <property type="term" value="F:thymidine kinase activity"/>
    <property type="evidence" value="ECO:0007669"/>
    <property type="project" value="UniProtKB-EC"/>
</dbReference>
<organism evidence="13">
    <name type="scientific">Anisakis simplex</name>
    <name type="common">Herring worm</name>
    <dbReference type="NCBI Taxonomy" id="6269"/>
    <lineage>
        <taxon>Eukaryota</taxon>
        <taxon>Metazoa</taxon>
        <taxon>Ecdysozoa</taxon>
        <taxon>Nematoda</taxon>
        <taxon>Chromadorea</taxon>
        <taxon>Rhabditida</taxon>
        <taxon>Spirurina</taxon>
        <taxon>Ascaridomorpha</taxon>
        <taxon>Ascaridoidea</taxon>
        <taxon>Anisakidae</taxon>
        <taxon>Anisakis</taxon>
        <taxon>Anisakis simplex complex</taxon>
    </lineage>
</organism>
<dbReference type="GO" id="GO:0046104">
    <property type="term" value="P:thymidine metabolic process"/>
    <property type="evidence" value="ECO:0007669"/>
    <property type="project" value="TreeGrafter"/>
</dbReference>
<evidence type="ECO:0000313" key="11">
    <source>
        <dbReference type="EMBL" id="VDK25492.1"/>
    </source>
</evidence>
<dbReference type="WBParaSite" id="ASIM_0000562101-mRNA-1">
    <property type="protein sequence ID" value="ASIM_0000562101-mRNA-1"/>
    <property type="gene ID" value="ASIM_0000562101"/>
</dbReference>
<evidence type="ECO:0000256" key="1">
    <source>
        <dbReference type="ARBA" id="ARBA00007587"/>
    </source>
</evidence>
<comment type="similarity">
    <text evidence="1 10">Belongs to the thymidine kinase family.</text>
</comment>
<evidence type="ECO:0000256" key="8">
    <source>
        <dbReference type="ARBA" id="ARBA00048113"/>
    </source>
</evidence>
<comment type="catalytic activity">
    <reaction evidence="8">
        <text>thymidine + ATP = dTMP + ADP + H(+)</text>
        <dbReference type="Rhea" id="RHEA:19129"/>
        <dbReference type="ChEBI" id="CHEBI:15378"/>
        <dbReference type="ChEBI" id="CHEBI:17748"/>
        <dbReference type="ChEBI" id="CHEBI:30616"/>
        <dbReference type="ChEBI" id="CHEBI:63528"/>
        <dbReference type="ChEBI" id="CHEBI:456216"/>
        <dbReference type="EC" id="2.7.1.21"/>
    </reaction>
    <physiologicalReaction direction="left-to-right" evidence="8">
        <dbReference type="Rhea" id="RHEA:19130"/>
    </physiologicalReaction>
</comment>
<dbReference type="Gene3D" id="3.30.60.20">
    <property type="match status" value="1"/>
</dbReference>
<dbReference type="PANTHER" id="PTHR11441">
    <property type="entry name" value="THYMIDINE KINASE"/>
    <property type="match status" value="1"/>
</dbReference>
<reference evidence="13" key="1">
    <citation type="submission" date="2017-02" db="UniProtKB">
        <authorList>
            <consortium name="WormBaseParasite"/>
        </authorList>
    </citation>
    <scope>IDENTIFICATION</scope>
</reference>
<evidence type="ECO:0000256" key="2">
    <source>
        <dbReference type="ARBA" id="ARBA00022634"/>
    </source>
</evidence>
<keyword evidence="4 9" id="KW-0547">Nucleotide-binding</keyword>
<dbReference type="OrthoDB" id="439028at2759"/>
<evidence type="ECO:0000313" key="13">
    <source>
        <dbReference type="WBParaSite" id="ASIM_0000562101-mRNA-1"/>
    </source>
</evidence>
<evidence type="ECO:0000256" key="10">
    <source>
        <dbReference type="RuleBase" id="RU004165"/>
    </source>
</evidence>
<dbReference type="Proteomes" id="UP000267096">
    <property type="component" value="Unassembled WGS sequence"/>
</dbReference>
<dbReference type="PANTHER" id="PTHR11441:SF0">
    <property type="entry name" value="THYMIDINE KINASE, CYTOSOLIC"/>
    <property type="match status" value="1"/>
</dbReference>
<protein>
    <recommendedName>
        <fullName evidence="9">Thymidine kinase</fullName>
        <ecNumber evidence="9">2.7.1.21</ecNumber>
    </recommendedName>
</protein>
<dbReference type="Gene3D" id="3.40.50.300">
    <property type="entry name" value="P-loop containing nucleotide triphosphate hydrolases"/>
    <property type="match status" value="1"/>
</dbReference>
<evidence type="ECO:0000256" key="5">
    <source>
        <dbReference type="ARBA" id="ARBA00022777"/>
    </source>
</evidence>
<evidence type="ECO:0000256" key="3">
    <source>
        <dbReference type="ARBA" id="ARBA00022679"/>
    </source>
</evidence>
<proteinExistence type="inferred from homology"/>
<dbReference type="InterPro" id="IPR027417">
    <property type="entry name" value="P-loop_NTPase"/>
</dbReference>
<evidence type="ECO:0000313" key="12">
    <source>
        <dbReference type="Proteomes" id="UP000267096"/>
    </source>
</evidence>
<dbReference type="AlphaFoldDB" id="A0A0M3JDD5"/>
<dbReference type="GO" id="GO:0005524">
    <property type="term" value="F:ATP binding"/>
    <property type="evidence" value="ECO:0007669"/>
    <property type="project" value="UniProtKB-KW"/>
</dbReference>
<evidence type="ECO:0000256" key="9">
    <source>
        <dbReference type="RuleBase" id="RU000544"/>
    </source>
</evidence>
<dbReference type="EMBL" id="UYRR01010559">
    <property type="protein sequence ID" value="VDK25492.1"/>
    <property type="molecule type" value="Genomic_DNA"/>
</dbReference>
<name>A0A0M3JDD5_ANISI</name>
<comment type="subunit">
    <text evidence="7">Homotetramer. Tetramerization from dimerization is induced by ATP and increases catalytic efficiency due to a high affinity for thymidine. Tetramerization is inhibited by phosphorylation at Ser-13. Interacts (via the KEN box) with FZR1.</text>
</comment>
<keyword evidence="12" id="KW-1185">Reference proteome</keyword>
<evidence type="ECO:0000256" key="6">
    <source>
        <dbReference type="ARBA" id="ARBA00022840"/>
    </source>
</evidence>
<reference evidence="11 12" key="2">
    <citation type="submission" date="2018-11" db="EMBL/GenBank/DDBJ databases">
        <authorList>
            <consortium name="Pathogen Informatics"/>
        </authorList>
    </citation>
    <scope>NUCLEOTIDE SEQUENCE [LARGE SCALE GENOMIC DNA]</scope>
</reference>
<gene>
    <name evidence="11" type="ORF">ASIM_LOCUS5420</name>
</gene>
<keyword evidence="5 9" id="KW-0418">Kinase</keyword>
<keyword evidence="6 9" id="KW-0067">ATP-binding</keyword>
<keyword evidence="2 9" id="KW-0237">DNA synthesis</keyword>
<dbReference type="SUPFAM" id="SSF52540">
    <property type="entry name" value="P-loop containing nucleoside triphosphate hydrolases"/>
    <property type="match status" value="1"/>
</dbReference>